<protein>
    <submittedName>
        <fullName evidence="1">Uncharacterized protein</fullName>
    </submittedName>
</protein>
<dbReference type="AlphaFoldDB" id="A0A0K9GSP0"/>
<gene>
    <name evidence="1" type="ORF">AC625_08840</name>
</gene>
<proteinExistence type="predicted"/>
<evidence type="ECO:0000313" key="2">
    <source>
        <dbReference type="Proteomes" id="UP000037146"/>
    </source>
</evidence>
<dbReference type="RefSeq" id="WP_049680972.1">
    <property type="nucleotide sequence ID" value="NZ_LFZW01000001.1"/>
</dbReference>
<accession>A0A0K9GSP0</accession>
<keyword evidence="2" id="KW-1185">Reference proteome</keyword>
<evidence type="ECO:0000313" key="1">
    <source>
        <dbReference type="EMBL" id="KMY49631.1"/>
    </source>
</evidence>
<organism evidence="1 2">
    <name type="scientific">Peribacillus loiseleuriae</name>
    <dbReference type="NCBI Taxonomy" id="1679170"/>
    <lineage>
        <taxon>Bacteria</taxon>
        <taxon>Bacillati</taxon>
        <taxon>Bacillota</taxon>
        <taxon>Bacilli</taxon>
        <taxon>Bacillales</taxon>
        <taxon>Bacillaceae</taxon>
        <taxon>Peribacillus</taxon>
    </lineage>
</organism>
<sequence>MSNLTKLNIILKKPLFANLTKKQSNNRENYNVKLNYSINHVTIHTYIRTAYIRHRDVYNNFGNSYEYSGQSTITDSGVCFTSDEIQSVGETIKGNTVKATFDEDGDLMQVVKINKETN</sequence>
<reference evidence="2" key="1">
    <citation type="submission" date="2015-07" db="EMBL/GenBank/DDBJ databases">
        <title>Genome sequencing project for genomic taxonomy and phylogenomics of Bacillus-like bacteria.</title>
        <authorList>
            <person name="Liu B."/>
            <person name="Wang J."/>
            <person name="Zhu Y."/>
            <person name="Liu G."/>
            <person name="Chen Q."/>
            <person name="Chen Z."/>
            <person name="Lan J."/>
            <person name="Che J."/>
            <person name="Ge C."/>
            <person name="Shi H."/>
            <person name="Pan Z."/>
            <person name="Liu X."/>
        </authorList>
    </citation>
    <scope>NUCLEOTIDE SEQUENCE [LARGE SCALE GENOMIC DNA]</scope>
    <source>
        <strain evidence="2">FJAT-27997</strain>
    </source>
</reference>
<dbReference type="EMBL" id="LFZW01000001">
    <property type="protein sequence ID" value="KMY49631.1"/>
    <property type="molecule type" value="Genomic_DNA"/>
</dbReference>
<comment type="caution">
    <text evidence="1">The sequence shown here is derived from an EMBL/GenBank/DDBJ whole genome shotgun (WGS) entry which is preliminary data.</text>
</comment>
<name>A0A0K9GSP0_9BACI</name>
<dbReference type="PATRIC" id="fig|1679170.3.peg.1918"/>
<dbReference type="Proteomes" id="UP000037146">
    <property type="component" value="Unassembled WGS sequence"/>
</dbReference>